<gene>
    <name evidence="9" type="ORF">APZ42_012914</name>
</gene>
<dbReference type="GO" id="GO:0016787">
    <property type="term" value="F:hydrolase activity"/>
    <property type="evidence" value="ECO:0007669"/>
    <property type="project" value="UniProtKB-KW"/>
</dbReference>
<keyword evidence="10" id="KW-1185">Reference proteome</keyword>
<dbReference type="Pfam" id="PF00078">
    <property type="entry name" value="RVT_1"/>
    <property type="match status" value="1"/>
</dbReference>
<evidence type="ECO:0000256" key="3">
    <source>
        <dbReference type="ARBA" id="ARBA00022722"/>
    </source>
</evidence>
<evidence type="ECO:0000259" key="8">
    <source>
        <dbReference type="PROSITE" id="PS50994"/>
    </source>
</evidence>
<feature type="compositionally biased region" description="Basic and acidic residues" evidence="7">
    <location>
        <begin position="636"/>
        <end position="651"/>
    </location>
</feature>
<feature type="domain" description="Integrase catalytic" evidence="8">
    <location>
        <begin position="416"/>
        <end position="586"/>
    </location>
</feature>
<dbReference type="Gene3D" id="3.10.10.10">
    <property type="entry name" value="HIV Type 1 Reverse Transcriptase, subunit A, domain 1"/>
    <property type="match status" value="1"/>
</dbReference>
<dbReference type="Proteomes" id="UP000076858">
    <property type="component" value="Unassembled WGS sequence"/>
</dbReference>
<evidence type="ECO:0000256" key="6">
    <source>
        <dbReference type="ARBA" id="ARBA00022918"/>
    </source>
</evidence>
<dbReference type="InterPro" id="IPR036397">
    <property type="entry name" value="RNaseH_sf"/>
</dbReference>
<dbReference type="PANTHER" id="PTHR37984">
    <property type="entry name" value="PROTEIN CBG26694"/>
    <property type="match status" value="1"/>
</dbReference>
<evidence type="ECO:0000256" key="1">
    <source>
        <dbReference type="ARBA" id="ARBA00022679"/>
    </source>
</evidence>
<feature type="region of interest" description="Disordered" evidence="7">
    <location>
        <begin position="581"/>
        <end position="663"/>
    </location>
</feature>
<proteinExistence type="predicted"/>
<dbReference type="PANTHER" id="PTHR37984:SF5">
    <property type="entry name" value="PROTEIN NYNRIN-LIKE"/>
    <property type="match status" value="1"/>
</dbReference>
<dbReference type="InterPro" id="IPR000477">
    <property type="entry name" value="RT_dom"/>
</dbReference>
<feature type="compositionally biased region" description="Polar residues" evidence="7">
    <location>
        <begin position="583"/>
        <end position="595"/>
    </location>
</feature>
<keyword evidence="4" id="KW-0255">Endonuclease</keyword>
<dbReference type="CDD" id="cd01647">
    <property type="entry name" value="RT_LTR"/>
    <property type="match status" value="1"/>
</dbReference>
<protein>
    <recommendedName>
        <fullName evidence="8">Integrase catalytic domain-containing protein</fullName>
    </recommendedName>
</protein>
<dbReference type="InterPro" id="IPR043128">
    <property type="entry name" value="Rev_trsase/Diguanyl_cyclase"/>
</dbReference>
<feature type="compositionally biased region" description="Basic and acidic residues" evidence="7">
    <location>
        <begin position="606"/>
        <end position="620"/>
    </location>
</feature>
<dbReference type="GO" id="GO:0004519">
    <property type="term" value="F:endonuclease activity"/>
    <property type="evidence" value="ECO:0007669"/>
    <property type="project" value="UniProtKB-KW"/>
</dbReference>
<dbReference type="GO" id="GO:0003676">
    <property type="term" value="F:nucleic acid binding"/>
    <property type="evidence" value="ECO:0007669"/>
    <property type="project" value="InterPro"/>
</dbReference>
<dbReference type="GO" id="GO:0015074">
    <property type="term" value="P:DNA integration"/>
    <property type="evidence" value="ECO:0007669"/>
    <property type="project" value="InterPro"/>
</dbReference>
<comment type="caution">
    <text evidence="9">The sequence shown here is derived from an EMBL/GenBank/DDBJ whole genome shotgun (WGS) entry which is preliminary data.</text>
</comment>
<dbReference type="PROSITE" id="PS50994">
    <property type="entry name" value="INTEGRASE"/>
    <property type="match status" value="1"/>
</dbReference>
<dbReference type="SUPFAM" id="SSF53098">
    <property type="entry name" value="Ribonuclease H-like"/>
    <property type="match status" value="1"/>
</dbReference>
<evidence type="ECO:0000256" key="5">
    <source>
        <dbReference type="ARBA" id="ARBA00022801"/>
    </source>
</evidence>
<dbReference type="InterPro" id="IPR041373">
    <property type="entry name" value="RT_RNaseH"/>
</dbReference>
<dbReference type="GO" id="GO:0042575">
    <property type="term" value="C:DNA polymerase complex"/>
    <property type="evidence" value="ECO:0007669"/>
    <property type="project" value="UniProtKB-ARBA"/>
</dbReference>
<evidence type="ECO:0000256" key="4">
    <source>
        <dbReference type="ARBA" id="ARBA00022759"/>
    </source>
</evidence>
<evidence type="ECO:0000313" key="9">
    <source>
        <dbReference type="EMBL" id="KZS20397.1"/>
    </source>
</evidence>
<evidence type="ECO:0000313" key="10">
    <source>
        <dbReference type="Proteomes" id="UP000076858"/>
    </source>
</evidence>
<keyword evidence="1" id="KW-0808">Transferase</keyword>
<evidence type="ECO:0000256" key="2">
    <source>
        <dbReference type="ARBA" id="ARBA00022695"/>
    </source>
</evidence>
<evidence type="ECO:0000256" key="7">
    <source>
        <dbReference type="SAM" id="MobiDB-lite"/>
    </source>
</evidence>
<accession>A0A162RC96</accession>
<dbReference type="Pfam" id="PF17917">
    <property type="entry name" value="RT_RNaseH"/>
    <property type="match status" value="1"/>
</dbReference>
<reference evidence="9 10" key="1">
    <citation type="submission" date="2016-03" db="EMBL/GenBank/DDBJ databases">
        <title>EvidentialGene: Evidence-directed Construction of Genes on Genomes.</title>
        <authorList>
            <person name="Gilbert D.G."/>
            <person name="Choi J.-H."/>
            <person name="Mockaitis K."/>
            <person name="Colbourne J."/>
            <person name="Pfrender M."/>
        </authorList>
    </citation>
    <scope>NUCLEOTIDE SEQUENCE [LARGE SCALE GENOMIC DNA]</scope>
    <source>
        <strain evidence="9 10">Xinb3</strain>
        <tissue evidence="9">Complete organism</tissue>
    </source>
</reference>
<dbReference type="Gene3D" id="3.30.70.270">
    <property type="match status" value="2"/>
</dbReference>
<dbReference type="AlphaFoldDB" id="A0A162RC96"/>
<feature type="compositionally biased region" description="Basic residues" evidence="7">
    <location>
        <begin position="652"/>
        <end position="661"/>
    </location>
</feature>
<dbReference type="SUPFAM" id="SSF56672">
    <property type="entry name" value="DNA/RNA polymerases"/>
    <property type="match status" value="1"/>
</dbReference>
<name>A0A162RC96_9CRUS</name>
<dbReference type="InterPro" id="IPR050951">
    <property type="entry name" value="Retrovirus_Pol_polyprotein"/>
</dbReference>
<dbReference type="EMBL" id="LRGB01000197">
    <property type="protein sequence ID" value="KZS20397.1"/>
    <property type="molecule type" value="Genomic_DNA"/>
</dbReference>
<dbReference type="STRING" id="35525.A0A162RC96"/>
<keyword evidence="5" id="KW-0378">Hydrolase</keyword>
<keyword evidence="2" id="KW-0548">Nucleotidyltransferase</keyword>
<dbReference type="InterPro" id="IPR001584">
    <property type="entry name" value="Integrase_cat-core"/>
</dbReference>
<dbReference type="OrthoDB" id="6356350at2759"/>
<dbReference type="GO" id="GO:0003964">
    <property type="term" value="F:RNA-directed DNA polymerase activity"/>
    <property type="evidence" value="ECO:0007669"/>
    <property type="project" value="UniProtKB-KW"/>
</dbReference>
<dbReference type="Gene3D" id="3.30.420.10">
    <property type="entry name" value="Ribonuclease H-like superfamily/Ribonuclease H"/>
    <property type="match status" value="1"/>
</dbReference>
<dbReference type="InterPro" id="IPR012337">
    <property type="entry name" value="RNaseH-like_sf"/>
</dbReference>
<feature type="compositionally biased region" description="Acidic residues" evidence="7">
    <location>
        <begin position="621"/>
        <end position="631"/>
    </location>
</feature>
<organism evidence="9 10">
    <name type="scientific">Daphnia magna</name>
    <dbReference type="NCBI Taxonomy" id="35525"/>
    <lineage>
        <taxon>Eukaryota</taxon>
        <taxon>Metazoa</taxon>
        <taxon>Ecdysozoa</taxon>
        <taxon>Arthropoda</taxon>
        <taxon>Crustacea</taxon>
        <taxon>Branchiopoda</taxon>
        <taxon>Diplostraca</taxon>
        <taxon>Cladocera</taxon>
        <taxon>Anomopoda</taxon>
        <taxon>Daphniidae</taxon>
        <taxon>Daphnia</taxon>
    </lineage>
</organism>
<dbReference type="InterPro" id="IPR043502">
    <property type="entry name" value="DNA/RNA_pol_sf"/>
</dbReference>
<keyword evidence="3" id="KW-0540">Nuclease</keyword>
<keyword evidence="6" id="KW-0695">RNA-directed DNA polymerase</keyword>
<sequence>MILARSSVVVEIELTSGIPGKNGAMIEPSNSVLQRKGISTGRLLVADCDAFNQVLVTNFSDRHQWVPRNMVLGTLEEITLAEEDTDSEEEVVALVALEATKWSREVFGKYVSKEIGLESHDKIVGKERELMQTLVQEMEDAGVIQKCNGPWSSPVVLVRKTDGAWRICVDYRKLNAVALKEVYPLLRIEETLARLEASALFSIMDLQSGYWQVPIKESDRPKPAFITADGLYQLKVMAFGLCAATWYVPKDNGPGSQWIEMTVEEHVKRLRSVFECLKEANLKDGIAPDPENICVVREFPRPPANTTNAQKIKHVKSFIGLCSYYRRFISNLKKNAKPLHDLTKQGKSFCWGEEQEESFNPFDIHPVACEYGTGTALVKKTGEGERPVAFASRLLSATERNCSITEKDCLALVWAMKKFHCYIWEMTAQKSPPMKPRGYNEIIKVERPFEEVGIDVLAPFPVTCGGIRNIIVADVVVRHGAPESIVTDCGKCFMVEFTQSIMAALAVNHRASTPYHPQSNGLVERLDHSLADMLAMYVNKAHTDWDTILPFVTFAYNSSRQESNRRTSIFLLYGDILPITRPQKGSQRPVTTEPQRGQDPIGKLRQQREEKGETTERLEAIQEEPEEEECVIPEISRPEPQEPEQNKEGEKRSKRSKKQPKRYGNPITFSPFMLLLTLLCGAMPCVASPRKRFVMSEVVFQNLGEVNFSDSEWVVVTGVSFRQVEATLGHLGQWLTEKLTQHEGGPLNEDIKIGNRIKEQLKERATGCLEELEVVKKTSGIVSTLAEQATLVNESLWKLHDHTVVLGQLEQAHQTLEKESNRAKINFVNAMNVLEHQSIVTGKVDEDFRAVHRLLEWTKMTVDDISIGLALLASGRLSPEMFPRAQLRTVLSEIRSFLASGWALIPALQRGDLWRAYQEDNVVKASTENGLKLFIHFPIVEFEDV</sequence>